<evidence type="ECO:0000313" key="2">
    <source>
        <dbReference type="Proteomes" id="UP000216188"/>
    </source>
</evidence>
<protein>
    <submittedName>
        <fullName evidence="1">Uncharacterized protein</fullName>
    </submittedName>
</protein>
<accession>A0A256GMP7</accession>
<name>A0A256GMP7_9HYPH</name>
<reference evidence="1 2" key="1">
    <citation type="submission" date="2017-07" db="EMBL/GenBank/DDBJ databases">
        <title>Phylogenetic study on the rhizospheric bacterium Ochrobactrum sp. A44.</title>
        <authorList>
            <person name="Krzyzanowska D.M."/>
            <person name="Ossowicki A."/>
            <person name="Rajewska M."/>
            <person name="Maciag T."/>
            <person name="Kaczynski Z."/>
            <person name="Czerwicka M."/>
            <person name="Jafra S."/>
        </authorList>
    </citation>
    <scope>NUCLEOTIDE SEQUENCE [LARGE SCALE GENOMIC DNA]</scope>
    <source>
        <strain evidence="1 2">CCUG 30717</strain>
    </source>
</reference>
<proteinExistence type="predicted"/>
<organism evidence="1 2">
    <name type="scientific">Brucella pseudogrignonensis</name>
    <dbReference type="NCBI Taxonomy" id="419475"/>
    <lineage>
        <taxon>Bacteria</taxon>
        <taxon>Pseudomonadati</taxon>
        <taxon>Pseudomonadota</taxon>
        <taxon>Alphaproteobacteria</taxon>
        <taxon>Hyphomicrobiales</taxon>
        <taxon>Brucellaceae</taxon>
        <taxon>Brucella/Ochrobactrum group</taxon>
        <taxon>Brucella</taxon>
    </lineage>
</organism>
<dbReference type="EMBL" id="NNRM01000015">
    <property type="protein sequence ID" value="OYR28434.1"/>
    <property type="molecule type" value="Genomic_DNA"/>
</dbReference>
<keyword evidence="2" id="KW-1185">Reference proteome</keyword>
<sequence>MMMTWTANLDLMAATMAYNIVARKLAVRWLETQPRQEELAALIEELKNAAKGAHSENSLPPDIELRLVERMIVLIEEFFKELPSIDS</sequence>
<dbReference type="AlphaFoldDB" id="A0A256GMP7"/>
<evidence type="ECO:0000313" key="1">
    <source>
        <dbReference type="EMBL" id="OYR28434.1"/>
    </source>
</evidence>
<gene>
    <name evidence="1" type="ORF">CEV34_1137</name>
</gene>
<comment type="caution">
    <text evidence="1">The sequence shown here is derived from an EMBL/GenBank/DDBJ whole genome shotgun (WGS) entry which is preliminary data.</text>
</comment>
<dbReference type="Proteomes" id="UP000216188">
    <property type="component" value="Unassembled WGS sequence"/>
</dbReference>